<evidence type="ECO:0000313" key="2">
    <source>
        <dbReference type="Proteomes" id="UP000252698"/>
    </source>
</evidence>
<dbReference type="Proteomes" id="UP000252698">
    <property type="component" value="Chromosome"/>
</dbReference>
<reference evidence="1 2" key="1">
    <citation type="journal article" date="2018" name="Front. Microbiol.">
        <title>Genome Sequencing of Streptomyces atratus SCSIOZH16 and Activation Production of Nocardamine via Metabolic Engineering.</title>
        <authorList>
            <person name="Li Y."/>
            <person name="Zhang C."/>
            <person name="Liu C."/>
            <person name="Ju J."/>
            <person name="Ma J."/>
        </authorList>
    </citation>
    <scope>NUCLEOTIDE SEQUENCE [LARGE SCALE GENOMIC DNA]</scope>
    <source>
        <strain evidence="1 2">SCSIO_ZH16</strain>
    </source>
</reference>
<name>A0A2Z5JCW4_STRAR</name>
<protein>
    <submittedName>
        <fullName evidence="1">Uncharacterized protein</fullName>
    </submittedName>
</protein>
<dbReference type="EMBL" id="CP027306">
    <property type="protein sequence ID" value="AXE77705.1"/>
    <property type="molecule type" value="Genomic_DNA"/>
</dbReference>
<gene>
    <name evidence="1" type="ORF">C5746_12955</name>
</gene>
<sequence length="85" mass="9224">MRLAARAYPSPFYPVDGNADEQLPKNAASLAVSDRLPLVQQPDDRQLIVGYVGRCLDDGGLAEQLLGRLAWVLMRSRAASWTPGG</sequence>
<accession>A0A2Z5JCW4</accession>
<evidence type="ECO:0000313" key="1">
    <source>
        <dbReference type="EMBL" id="AXE77705.1"/>
    </source>
</evidence>
<proteinExistence type="predicted"/>
<dbReference type="AlphaFoldDB" id="A0A2Z5JCW4"/>
<organism evidence="1 2">
    <name type="scientific">Streptomyces atratus</name>
    <dbReference type="NCBI Taxonomy" id="1893"/>
    <lineage>
        <taxon>Bacteria</taxon>
        <taxon>Bacillati</taxon>
        <taxon>Actinomycetota</taxon>
        <taxon>Actinomycetes</taxon>
        <taxon>Kitasatosporales</taxon>
        <taxon>Streptomycetaceae</taxon>
        <taxon>Streptomyces</taxon>
    </lineage>
</organism>
<dbReference type="KEGG" id="sata:C5746_12955"/>